<evidence type="ECO:0000313" key="2">
    <source>
        <dbReference type="EMBL" id="CAA9528095.1"/>
    </source>
</evidence>
<gene>
    <name evidence="2" type="ORF">AVDCRST_MAG79-678</name>
</gene>
<name>A0A6J4TMY7_9ACTN</name>
<feature type="compositionally biased region" description="Basic and acidic residues" evidence="1">
    <location>
        <begin position="81"/>
        <end position="93"/>
    </location>
</feature>
<protein>
    <submittedName>
        <fullName evidence="2">Chromate transport protein ChrA</fullName>
    </submittedName>
</protein>
<accession>A0A6J4TMY7</accession>
<organism evidence="2">
    <name type="scientific">uncultured Thermoleophilia bacterium</name>
    <dbReference type="NCBI Taxonomy" id="1497501"/>
    <lineage>
        <taxon>Bacteria</taxon>
        <taxon>Bacillati</taxon>
        <taxon>Actinomycetota</taxon>
        <taxon>Thermoleophilia</taxon>
        <taxon>environmental samples</taxon>
    </lineage>
</organism>
<feature type="region of interest" description="Disordered" evidence="1">
    <location>
        <begin position="1"/>
        <end position="133"/>
    </location>
</feature>
<feature type="compositionally biased region" description="Basic and acidic residues" evidence="1">
    <location>
        <begin position="35"/>
        <end position="49"/>
    </location>
</feature>
<feature type="compositionally biased region" description="Basic and acidic residues" evidence="1">
    <location>
        <begin position="1"/>
        <end position="12"/>
    </location>
</feature>
<sequence length="133" mass="14700">DREDFGRRDGTRRQHGRLAARDGGRNAARGPGGRDPPRPDVLRRTDGAHRLLPRGVRPAPPLARRRRLRRADGALPVPPRPRLEPARRGDRAAAGRRPRGPGGVRRLHAPLGRAHGAVRLRDRAGRRRRGLGA</sequence>
<feature type="non-terminal residue" evidence="2">
    <location>
        <position position="1"/>
    </location>
</feature>
<feature type="compositionally biased region" description="Basic residues" evidence="1">
    <location>
        <begin position="124"/>
        <end position="133"/>
    </location>
</feature>
<feature type="non-terminal residue" evidence="2">
    <location>
        <position position="133"/>
    </location>
</feature>
<reference evidence="2" key="1">
    <citation type="submission" date="2020-02" db="EMBL/GenBank/DDBJ databases">
        <authorList>
            <person name="Meier V. D."/>
        </authorList>
    </citation>
    <scope>NUCLEOTIDE SEQUENCE</scope>
    <source>
        <strain evidence="2">AVDCRST_MAG79</strain>
    </source>
</reference>
<evidence type="ECO:0000256" key="1">
    <source>
        <dbReference type="SAM" id="MobiDB-lite"/>
    </source>
</evidence>
<dbReference type="AlphaFoldDB" id="A0A6J4TMY7"/>
<dbReference type="EMBL" id="CADCWC010000131">
    <property type="protein sequence ID" value="CAA9528095.1"/>
    <property type="molecule type" value="Genomic_DNA"/>
</dbReference>
<proteinExistence type="predicted"/>